<feature type="modified residue" description="N6-(pyridoxal phosphate)lysine" evidence="5 6">
    <location>
        <position position="35"/>
    </location>
</feature>
<evidence type="ECO:0000256" key="7">
    <source>
        <dbReference type="PIRSR" id="PIRSR600821-52"/>
    </source>
</evidence>
<dbReference type="SUPFAM" id="SSF51419">
    <property type="entry name" value="PLP-binding barrel"/>
    <property type="match status" value="1"/>
</dbReference>
<dbReference type="GO" id="GO:0008784">
    <property type="term" value="F:alanine racemase activity"/>
    <property type="evidence" value="ECO:0007669"/>
    <property type="project" value="UniProtKB-UniRule"/>
</dbReference>
<dbReference type="EMBL" id="CP022115">
    <property type="protein sequence ID" value="ASJ23200.1"/>
    <property type="molecule type" value="Genomic_DNA"/>
</dbReference>
<dbReference type="CDD" id="cd06827">
    <property type="entry name" value="PLPDE_III_AR_proteobact"/>
    <property type="match status" value="1"/>
</dbReference>
<dbReference type="PANTHER" id="PTHR30511:SF0">
    <property type="entry name" value="ALANINE RACEMASE, CATABOLIC-RELATED"/>
    <property type="match status" value="1"/>
</dbReference>
<gene>
    <name evidence="9" type="ORF">LHGZ1_0369</name>
</gene>
<evidence type="ECO:0000259" key="8">
    <source>
        <dbReference type="SMART" id="SM01005"/>
    </source>
</evidence>
<dbReference type="HAMAP" id="MF_01201">
    <property type="entry name" value="Ala_racemase"/>
    <property type="match status" value="1"/>
</dbReference>
<feature type="active site" description="Proton acceptor; specific for L-alanine" evidence="5">
    <location>
        <position position="253"/>
    </location>
</feature>
<evidence type="ECO:0000256" key="4">
    <source>
        <dbReference type="ARBA" id="ARBA00023235"/>
    </source>
</evidence>
<comment type="cofactor">
    <cofactor evidence="2 5 6">
        <name>pyridoxal 5'-phosphate</name>
        <dbReference type="ChEBI" id="CHEBI:597326"/>
    </cofactor>
</comment>
<dbReference type="GO" id="GO:0030170">
    <property type="term" value="F:pyridoxal phosphate binding"/>
    <property type="evidence" value="ECO:0007669"/>
    <property type="project" value="UniProtKB-UniRule"/>
</dbReference>
<dbReference type="UniPathway" id="UPA00042">
    <property type="reaction ID" value="UER00497"/>
</dbReference>
<evidence type="ECO:0000256" key="6">
    <source>
        <dbReference type="PIRSR" id="PIRSR600821-50"/>
    </source>
</evidence>
<dbReference type="GO" id="GO:0030632">
    <property type="term" value="P:D-alanine biosynthetic process"/>
    <property type="evidence" value="ECO:0007669"/>
    <property type="project" value="UniProtKB-UniRule"/>
</dbReference>
<dbReference type="AlphaFoldDB" id="A0A248LEH6"/>
<dbReference type="InterPro" id="IPR001608">
    <property type="entry name" value="Ala_racemase_N"/>
</dbReference>
<name>A0A248LEH6_9NEIS</name>
<dbReference type="GO" id="GO:0005829">
    <property type="term" value="C:cytosol"/>
    <property type="evidence" value="ECO:0007669"/>
    <property type="project" value="TreeGrafter"/>
</dbReference>
<dbReference type="FunFam" id="3.20.20.10:FF:000002">
    <property type="entry name" value="Alanine racemase"/>
    <property type="match status" value="1"/>
</dbReference>
<accession>A0A248LEH6</accession>
<dbReference type="Pfam" id="PF01168">
    <property type="entry name" value="Ala_racemase_N"/>
    <property type="match status" value="1"/>
</dbReference>
<comment type="similarity">
    <text evidence="5">Belongs to the alanine racemase family.</text>
</comment>
<feature type="domain" description="Alanine racemase C-terminal" evidence="8">
    <location>
        <begin position="232"/>
        <end position="357"/>
    </location>
</feature>
<protein>
    <recommendedName>
        <fullName evidence="5">Alanine racemase</fullName>
        <ecNumber evidence="5">5.1.1.1</ecNumber>
    </recommendedName>
</protein>
<dbReference type="RefSeq" id="WP_232054591.1">
    <property type="nucleotide sequence ID" value="NZ_CP022115.1"/>
</dbReference>
<comment type="pathway">
    <text evidence="5">Amino-acid biosynthesis; D-alanine biosynthesis; D-alanine from L-alanine: step 1/1.</text>
</comment>
<evidence type="ECO:0000256" key="2">
    <source>
        <dbReference type="ARBA" id="ARBA00001933"/>
    </source>
</evidence>
<keyword evidence="4 5" id="KW-0413">Isomerase</keyword>
<dbReference type="PROSITE" id="PS00395">
    <property type="entry name" value="ALANINE_RACEMASE"/>
    <property type="match status" value="1"/>
</dbReference>
<sequence>MTRPIRATLDLAAIRHNYQQAKACSPESFAFAVIKADAYGHGYEQVAAALAGLADGFALINIEQARTLREAGLRQPILLLEGCFDRAELEEAARLQLTVPFHAAHQFDWLKQGSLPAPLEVMLKLNTGMNRLGFRPEEALRAAAWLQARNDIRLAGLMTHFATADGDSGIAAQLSRFDEVNASLGLPSCVANSAALMRHPASRRQYVRPGIMLYGASPFADQSAAELGLRPAMRLEADIIGVQALQAGDAVGYGATFVADRPMRIGVVACGYADGYPRVAPAGTPCAIGGQPARLVGRVSMDMLTIDLTNLPQAGVGDRVTLWGGDGVSIDDVATAAGTIGYELMCALAPRVPRRVVGA</sequence>
<reference evidence="10" key="1">
    <citation type="submission" date="2017-06" db="EMBL/GenBank/DDBJ databases">
        <title>Whole genome sequence of Laribacter hongkongensis LHGZ1.</title>
        <authorList>
            <person name="Chen D."/>
            <person name="Wu H."/>
            <person name="Chen J."/>
        </authorList>
    </citation>
    <scope>NUCLEOTIDE SEQUENCE [LARGE SCALE GENOMIC DNA]</scope>
    <source>
        <strain evidence="10">LHGZ1</strain>
    </source>
</reference>
<dbReference type="NCBIfam" id="TIGR00492">
    <property type="entry name" value="alr"/>
    <property type="match status" value="1"/>
</dbReference>
<evidence type="ECO:0000256" key="1">
    <source>
        <dbReference type="ARBA" id="ARBA00000316"/>
    </source>
</evidence>
<proteinExistence type="inferred from homology"/>
<feature type="active site" description="Proton acceptor; specific for D-alanine" evidence="5">
    <location>
        <position position="35"/>
    </location>
</feature>
<organism evidence="9 10">
    <name type="scientific">Laribacter hongkongensis</name>
    <dbReference type="NCBI Taxonomy" id="168471"/>
    <lineage>
        <taxon>Bacteria</taxon>
        <taxon>Pseudomonadati</taxon>
        <taxon>Pseudomonadota</taxon>
        <taxon>Betaproteobacteria</taxon>
        <taxon>Neisseriales</taxon>
        <taxon>Aquaspirillaceae</taxon>
        <taxon>Laribacter</taxon>
    </lineage>
</organism>
<evidence type="ECO:0000313" key="9">
    <source>
        <dbReference type="EMBL" id="ASJ23200.1"/>
    </source>
</evidence>
<evidence type="ECO:0000256" key="3">
    <source>
        <dbReference type="ARBA" id="ARBA00022898"/>
    </source>
</evidence>
<dbReference type="PRINTS" id="PR00992">
    <property type="entry name" value="ALARACEMASE"/>
</dbReference>
<dbReference type="Proteomes" id="UP000197424">
    <property type="component" value="Chromosome"/>
</dbReference>
<keyword evidence="3 5" id="KW-0663">Pyridoxal phosphate</keyword>
<evidence type="ECO:0000313" key="10">
    <source>
        <dbReference type="Proteomes" id="UP000197424"/>
    </source>
</evidence>
<dbReference type="SMART" id="SM01005">
    <property type="entry name" value="Ala_racemase_C"/>
    <property type="match status" value="1"/>
</dbReference>
<dbReference type="Gene3D" id="3.20.20.10">
    <property type="entry name" value="Alanine racemase"/>
    <property type="match status" value="1"/>
</dbReference>
<comment type="catalytic activity">
    <reaction evidence="1 5">
        <text>L-alanine = D-alanine</text>
        <dbReference type="Rhea" id="RHEA:20249"/>
        <dbReference type="ChEBI" id="CHEBI:57416"/>
        <dbReference type="ChEBI" id="CHEBI:57972"/>
        <dbReference type="EC" id="5.1.1.1"/>
    </reaction>
</comment>
<dbReference type="InterPro" id="IPR020622">
    <property type="entry name" value="Ala_racemase_pyridoxalP-BS"/>
</dbReference>
<dbReference type="SUPFAM" id="SSF50621">
    <property type="entry name" value="Alanine racemase C-terminal domain-like"/>
    <property type="match status" value="1"/>
</dbReference>
<comment type="function">
    <text evidence="5">Catalyzes the interconversion of L-alanine and D-alanine. May also act on other amino acids.</text>
</comment>
<dbReference type="PANTHER" id="PTHR30511">
    <property type="entry name" value="ALANINE RACEMASE"/>
    <property type="match status" value="1"/>
</dbReference>
<dbReference type="Gene3D" id="2.40.37.10">
    <property type="entry name" value="Lyase, Ornithine Decarboxylase, Chain A, domain 1"/>
    <property type="match status" value="1"/>
</dbReference>
<dbReference type="EC" id="5.1.1.1" evidence="5"/>
<dbReference type="InterPro" id="IPR011079">
    <property type="entry name" value="Ala_racemase_C"/>
</dbReference>
<dbReference type="InterPro" id="IPR029066">
    <property type="entry name" value="PLP-binding_barrel"/>
</dbReference>
<dbReference type="Pfam" id="PF00842">
    <property type="entry name" value="Ala_racemase_C"/>
    <property type="match status" value="1"/>
</dbReference>
<feature type="binding site" evidence="5 7">
    <location>
        <position position="131"/>
    </location>
    <ligand>
        <name>substrate</name>
    </ligand>
</feature>
<evidence type="ECO:0000256" key="5">
    <source>
        <dbReference type="HAMAP-Rule" id="MF_01201"/>
    </source>
</evidence>
<dbReference type="InterPro" id="IPR000821">
    <property type="entry name" value="Ala_racemase"/>
</dbReference>
<dbReference type="InterPro" id="IPR009006">
    <property type="entry name" value="Ala_racemase/Decarboxylase_C"/>
</dbReference>
<feature type="binding site" evidence="5 7">
    <location>
        <position position="301"/>
    </location>
    <ligand>
        <name>substrate</name>
    </ligand>
</feature>